<reference evidence="3 4" key="1">
    <citation type="submission" date="2017-03" db="EMBL/GenBank/DDBJ databases">
        <title>Genome of the blue death feigning beetle - Asbolus verrucosus.</title>
        <authorList>
            <person name="Rider S.D."/>
        </authorList>
    </citation>
    <scope>NUCLEOTIDE SEQUENCE [LARGE SCALE GENOMIC DNA]</scope>
    <source>
        <strain evidence="3">Butters</strain>
        <tissue evidence="3">Head and leg muscle</tissue>
    </source>
</reference>
<evidence type="ECO:0000313" key="3">
    <source>
        <dbReference type="EMBL" id="RZC35381.1"/>
    </source>
</evidence>
<feature type="compositionally biased region" description="Basic and acidic residues" evidence="2">
    <location>
        <begin position="550"/>
        <end position="559"/>
    </location>
</feature>
<organism evidence="3 4">
    <name type="scientific">Asbolus verrucosus</name>
    <name type="common">Desert ironclad beetle</name>
    <dbReference type="NCBI Taxonomy" id="1661398"/>
    <lineage>
        <taxon>Eukaryota</taxon>
        <taxon>Metazoa</taxon>
        <taxon>Ecdysozoa</taxon>
        <taxon>Arthropoda</taxon>
        <taxon>Hexapoda</taxon>
        <taxon>Insecta</taxon>
        <taxon>Pterygota</taxon>
        <taxon>Neoptera</taxon>
        <taxon>Endopterygota</taxon>
        <taxon>Coleoptera</taxon>
        <taxon>Polyphaga</taxon>
        <taxon>Cucujiformia</taxon>
        <taxon>Tenebrionidae</taxon>
        <taxon>Pimeliinae</taxon>
        <taxon>Asbolus</taxon>
    </lineage>
</organism>
<gene>
    <name evidence="3" type="ORF">BDFB_002803</name>
</gene>
<evidence type="ECO:0000256" key="2">
    <source>
        <dbReference type="SAM" id="MobiDB-lite"/>
    </source>
</evidence>
<comment type="caution">
    <text evidence="3">The sequence shown here is derived from an EMBL/GenBank/DDBJ whole genome shotgun (WGS) entry which is preliminary data.</text>
</comment>
<feature type="coiled-coil region" evidence="1">
    <location>
        <begin position="396"/>
        <end position="451"/>
    </location>
</feature>
<keyword evidence="1" id="KW-0175">Coiled coil</keyword>
<name>A0A482VQZ4_ASBVE</name>
<dbReference type="OrthoDB" id="7475679at2759"/>
<feature type="compositionally biased region" description="Basic and acidic residues" evidence="2">
    <location>
        <begin position="178"/>
        <end position="190"/>
    </location>
</feature>
<dbReference type="Gene3D" id="1.20.1170.10">
    <property type="match status" value="1"/>
</dbReference>
<feature type="region of interest" description="Disordered" evidence="2">
    <location>
        <begin position="1"/>
        <end position="28"/>
    </location>
</feature>
<feature type="region of interest" description="Disordered" evidence="2">
    <location>
        <begin position="137"/>
        <end position="266"/>
    </location>
</feature>
<accession>A0A482VQZ4</accession>
<protein>
    <submittedName>
        <fullName evidence="3">WEB family protein</fullName>
    </submittedName>
</protein>
<feature type="compositionally biased region" description="Low complexity" evidence="2">
    <location>
        <begin position="143"/>
        <end position="160"/>
    </location>
</feature>
<feature type="region of interest" description="Disordered" evidence="2">
    <location>
        <begin position="540"/>
        <end position="568"/>
    </location>
</feature>
<sequence length="943" mass="105019">MEADSPPLHSTVESHAETVSATEEDSLNRRLNNSWEETEADDTIHGFNILTNVTVIEKQPETTIVCEGSDSGVEVIETNDPLYQRALSSNSGNSQDFETLTSARSCDSSIISYCSNYEDAYNLLVRRNSTLIEDYTLRNGDGTSENGSESSSITGSSSSRNSKRINLANSKKRVNVQETKKSATTKERSRSKPPITPRRTEGQARLKSIDRIQGKSVKKSTPNTLDLGKKEPKRPSSARSTKTPSVTPTDDGRWPSINSKPAPLMSRSLRGILDTPKTRQMDTKTIEKYATLPRRRKEKSNEDVKEVVQKKLSRDDVNRLTNTKKTLSRETTPSKTLNVIKKKQKIKIYHETGVQTALTITDVNKALAGLSVTLVSPHDVEKCDKNEQVDMSVKDIEILNAQIKDIKEKYEALYKEHKLQSDRLTETEGKLREETVEKEGLKEELKTNSQRVLAILGEGNLNDDENVSSDSLMVLESPRMGALEAKSRELLVHQGSSVSGTAVALSALIGRLEGLVDELVTSYSISDQELEDVIFHNEAYSNSSSSPDATPEKCRKFLSDKTPSPKKGSSFVSAVINAIKNAAAQSPFAGNKDISKDNLCTDNSSPNEMLDSETEPCLMMEHVLEDVVIPDGHTHNMISSCHSMLSSQSESFIDMSRSSFSTDMPSLCDIFPSLSLVDQVIDVDNLVTRLLKVIRIIQLENDDCMNELQEQRDRLSEQVDKQKENNKLVGKQLKDWEVLGARLKTEVKELMYQLSKKNNEIDGIKTELNKQREEVEKLNQDVCELSTALAKAELEMKMKDEEVTEAIKNWEKNNEMPTPEVLARLNAAQNEVPLLKEKLSQKERHLSELTQEFLASRQVLSESLKEAVNEAKKQYEAIDNALEVLHNNQNVVQQCTPLAELQRELENTSFQSASAMPLAAPADCNANAALLQAIANLQINTTA</sequence>
<evidence type="ECO:0000313" key="4">
    <source>
        <dbReference type="Proteomes" id="UP000292052"/>
    </source>
</evidence>
<feature type="compositionally biased region" description="Basic and acidic residues" evidence="2">
    <location>
        <begin position="198"/>
        <end position="213"/>
    </location>
</feature>
<keyword evidence="4" id="KW-1185">Reference proteome</keyword>
<proteinExistence type="predicted"/>
<feature type="compositionally biased region" description="Polar residues" evidence="2">
    <location>
        <begin position="237"/>
        <end position="248"/>
    </location>
</feature>
<feature type="compositionally biased region" description="Polar residues" evidence="2">
    <location>
        <begin position="11"/>
        <end position="21"/>
    </location>
</feature>
<dbReference type="AlphaFoldDB" id="A0A482VQZ4"/>
<dbReference type="Proteomes" id="UP000292052">
    <property type="component" value="Unassembled WGS sequence"/>
</dbReference>
<feature type="coiled-coil region" evidence="1">
    <location>
        <begin position="694"/>
        <end position="888"/>
    </location>
</feature>
<evidence type="ECO:0000256" key="1">
    <source>
        <dbReference type="SAM" id="Coils"/>
    </source>
</evidence>
<dbReference type="EMBL" id="QDEB01071468">
    <property type="protein sequence ID" value="RZC35381.1"/>
    <property type="molecule type" value="Genomic_DNA"/>
</dbReference>
<dbReference type="STRING" id="1661398.A0A482VQZ4"/>